<proteinExistence type="predicted"/>
<dbReference type="Proteomes" id="UP001163324">
    <property type="component" value="Chromosome 1"/>
</dbReference>
<evidence type="ECO:0000313" key="1">
    <source>
        <dbReference type="EMBL" id="KAI9904321.1"/>
    </source>
</evidence>
<keyword evidence="2" id="KW-1185">Reference proteome</keyword>
<name>A0ACC0VD24_9HYPO</name>
<comment type="caution">
    <text evidence="1">The sequence shown here is derived from an EMBL/GenBank/DDBJ whole genome shotgun (WGS) entry which is preliminary data.</text>
</comment>
<organism evidence="1 2">
    <name type="scientific">Trichothecium roseum</name>
    <dbReference type="NCBI Taxonomy" id="47278"/>
    <lineage>
        <taxon>Eukaryota</taxon>
        <taxon>Fungi</taxon>
        <taxon>Dikarya</taxon>
        <taxon>Ascomycota</taxon>
        <taxon>Pezizomycotina</taxon>
        <taxon>Sordariomycetes</taxon>
        <taxon>Hypocreomycetidae</taxon>
        <taxon>Hypocreales</taxon>
        <taxon>Hypocreales incertae sedis</taxon>
        <taxon>Trichothecium</taxon>
    </lineage>
</organism>
<dbReference type="EMBL" id="CM047940">
    <property type="protein sequence ID" value="KAI9904321.1"/>
    <property type="molecule type" value="Genomic_DNA"/>
</dbReference>
<accession>A0ACC0VD24</accession>
<gene>
    <name evidence="1" type="ORF">N3K66_000850</name>
</gene>
<evidence type="ECO:0000313" key="2">
    <source>
        <dbReference type="Proteomes" id="UP001163324"/>
    </source>
</evidence>
<protein>
    <submittedName>
        <fullName evidence="1">Uncharacterized protein</fullName>
    </submittedName>
</protein>
<sequence>MGVVISWIQSNLADGENDDRQGEARDENQSSSLSGSLRDHEKSPELPNGLFSWLGTFWKIPDVYALKHQSLDAYLFLRYLYVCSIMCFVCMCVTWLILIPVNATGGNGKSQLEMISYSNIDIEKNGSRLYAHAVVAWIVYGFIMYMITREYIFYINLRQAFLLTPQSSKRISSRTVLFTCVPEDYLDEAAIRKIFGDAVKKVWIGGVADRVQNIVKKRDETALKLELAEIKLIRRVNKKRIMAIKRSGEDTNPPVSRDPESADVAARWLTDAERPTHRLGFLGLFGEKVDTIRWCRSQLDTLIPEAAMAQNSWISGNFPKVAAAFVEFNKQSDAEAAFQMVTHHHALSMAPKYIGIRPDEVLWENLNVPWYQLIAREYIVYGLTAVLIVFWAIPVGIVGIVAQISVIQGLPGLTWIGQIPPILLGVISGLVPSAALALLMSLVPGIMAAFARFMGVVSLSRIELFTQDGFFLFQLIQVFLIRTITDTAATAIVQIVQSPTEVFGILAEALPTSSNFYISYFIIEGILIAIDVMTQVVRCVFFNLVYKFLSGNPRAMYKKWTTLSAISWGSVLPVYTGIAVISITYAVIAPILLFWAALGINIFYQAYRYDILFVSDTSVDTRGLIYPKALKQLFSGIYLAEVCLIGMFVVSKAIGPAALIIILLVFTILYHITLGRALDPLLSTLPRTLQAEEELFQRRQSDFGDSTLVDEPISTKESQLDSRRSRVMRAMSGGSSLGITERGNLITRFLRPWVYADYWTLRTLVPHEDQFNLPGQSGDDDNTEANAYYPPGVTQTLPLLWIPKDPAGVSKQEIAETSRIIPMSNEGCEVNDKNKLVWDLVGARPPIWKEKLHF</sequence>
<reference evidence="1" key="1">
    <citation type="submission" date="2022-10" db="EMBL/GenBank/DDBJ databases">
        <title>Complete Genome of Trichothecium roseum strain YXFP-22015, a Plant Pathogen Isolated from Citrus.</title>
        <authorList>
            <person name="Wang Y."/>
            <person name="Zhu L."/>
        </authorList>
    </citation>
    <scope>NUCLEOTIDE SEQUENCE</scope>
    <source>
        <strain evidence="1">YXFP-22015</strain>
    </source>
</reference>